<evidence type="ECO:0000313" key="3">
    <source>
        <dbReference type="Proteomes" id="UP001589733"/>
    </source>
</evidence>
<protein>
    <submittedName>
        <fullName evidence="2">Uncharacterized protein</fullName>
    </submittedName>
</protein>
<name>A0ABV6AV56_9DEIO</name>
<feature type="compositionally biased region" description="Basic residues" evidence="1">
    <location>
        <begin position="109"/>
        <end position="127"/>
    </location>
</feature>
<accession>A0ABV6AV56</accession>
<gene>
    <name evidence="2" type="ORF">ACFFLM_05335</name>
</gene>
<comment type="caution">
    <text evidence="2">The sequence shown here is derived from an EMBL/GenBank/DDBJ whole genome shotgun (WGS) entry which is preliminary data.</text>
</comment>
<sequence length="127" mass="14479">MIHAVDDHLYDLERQLACRIPHPLRDVVFRKVAVGGAAPRRGMKEKPTTDQRVAEYGTTRIPYQVVRRRLVDLIRVDQVEEAGLEMYHHILNTGLKITDIVQEDVSTKHSGHTSRRSRKSKASRAAS</sequence>
<dbReference type="RefSeq" id="WP_380006321.1">
    <property type="nucleotide sequence ID" value="NZ_JBHLYR010000014.1"/>
</dbReference>
<dbReference type="EMBL" id="JBHLYR010000014">
    <property type="protein sequence ID" value="MFB9991398.1"/>
    <property type="molecule type" value="Genomic_DNA"/>
</dbReference>
<evidence type="ECO:0000256" key="1">
    <source>
        <dbReference type="SAM" id="MobiDB-lite"/>
    </source>
</evidence>
<feature type="region of interest" description="Disordered" evidence="1">
    <location>
        <begin position="105"/>
        <end position="127"/>
    </location>
</feature>
<dbReference type="Proteomes" id="UP001589733">
    <property type="component" value="Unassembled WGS sequence"/>
</dbReference>
<proteinExistence type="predicted"/>
<keyword evidence="3" id="KW-1185">Reference proteome</keyword>
<evidence type="ECO:0000313" key="2">
    <source>
        <dbReference type="EMBL" id="MFB9991398.1"/>
    </source>
</evidence>
<organism evidence="2 3">
    <name type="scientific">Deinococcus oregonensis</name>
    <dbReference type="NCBI Taxonomy" id="1805970"/>
    <lineage>
        <taxon>Bacteria</taxon>
        <taxon>Thermotogati</taxon>
        <taxon>Deinococcota</taxon>
        <taxon>Deinococci</taxon>
        <taxon>Deinococcales</taxon>
        <taxon>Deinococcaceae</taxon>
        <taxon>Deinococcus</taxon>
    </lineage>
</organism>
<reference evidence="2 3" key="1">
    <citation type="submission" date="2024-09" db="EMBL/GenBank/DDBJ databases">
        <authorList>
            <person name="Sun Q."/>
            <person name="Mori K."/>
        </authorList>
    </citation>
    <scope>NUCLEOTIDE SEQUENCE [LARGE SCALE GENOMIC DNA]</scope>
    <source>
        <strain evidence="2 3">JCM 13503</strain>
    </source>
</reference>